<organism evidence="2 3">
    <name type="scientific">Sphingopyxis macrogoltabida</name>
    <name type="common">Sphingomonas macrogoltabidus</name>
    <dbReference type="NCBI Taxonomy" id="33050"/>
    <lineage>
        <taxon>Bacteria</taxon>
        <taxon>Pseudomonadati</taxon>
        <taxon>Pseudomonadota</taxon>
        <taxon>Alphaproteobacteria</taxon>
        <taxon>Sphingomonadales</taxon>
        <taxon>Sphingomonadaceae</taxon>
        <taxon>Sphingopyxis</taxon>
    </lineage>
</organism>
<dbReference type="Proteomes" id="UP000076088">
    <property type="component" value="Chromosome"/>
</dbReference>
<feature type="region of interest" description="Disordered" evidence="1">
    <location>
        <begin position="71"/>
        <end position="96"/>
    </location>
</feature>
<evidence type="ECO:0000313" key="3">
    <source>
        <dbReference type="Proteomes" id="UP000076088"/>
    </source>
</evidence>
<reference evidence="3" key="1">
    <citation type="submission" date="2015-11" db="EMBL/GenBank/DDBJ databases">
        <title>Complete genome sequence of a polyethylene-glycol degrader Sphingopyxis macrogoltabida 203N (NBRC 111659).</title>
        <authorList>
            <person name="Yoshiyuki O."/>
            <person name="Shouta N."/>
            <person name="Nagata Y."/>
            <person name="Numata M."/>
            <person name="Tsuchikane K."/>
            <person name="Hosoyama A."/>
            <person name="Yamazoe A."/>
            <person name="Tsuda M."/>
            <person name="Fujita N."/>
            <person name="Kawai F."/>
        </authorList>
    </citation>
    <scope>NUCLEOTIDE SEQUENCE [LARGE SCALE GENOMIC DNA]</scope>
    <source>
        <strain evidence="3">203N</strain>
    </source>
</reference>
<gene>
    <name evidence="2" type="ORF">ATM17_12770</name>
</gene>
<reference evidence="2 3" key="2">
    <citation type="journal article" date="2016" name="Genome Announc.">
        <title>Complete Genome Sequence of Sphingopyxis macrogoltabida Strain 203N (NBRC 111659), a Polyethylene Glycol Degrader.</title>
        <authorList>
            <person name="Ohtsubo Y."/>
            <person name="Nonoyama S."/>
            <person name="Nagata Y."/>
            <person name="Numata M."/>
            <person name="Tsuchikane K."/>
            <person name="Hosoyama A."/>
            <person name="Yamazoe A."/>
            <person name="Tsuda M."/>
            <person name="Fujita N."/>
            <person name="Kawai F."/>
        </authorList>
    </citation>
    <scope>NUCLEOTIDE SEQUENCE [LARGE SCALE GENOMIC DNA]</scope>
    <source>
        <strain evidence="2 3">203N</strain>
    </source>
</reference>
<evidence type="ECO:0000256" key="1">
    <source>
        <dbReference type="SAM" id="MobiDB-lite"/>
    </source>
</evidence>
<protein>
    <submittedName>
        <fullName evidence="2">Uncharacterized protein</fullName>
    </submittedName>
</protein>
<keyword evidence="3" id="KW-1185">Reference proteome</keyword>
<evidence type="ECO:0000313" key="2">
    <source>
        <dbReference type="EMBL" id="AMU89909.1"/>
    </source>
</evidence>
<dbReference type="AlphaFoldDB" id="A0AAC8Z168"/>
<dbReference type="EMBL" id="CP013344">
    <property type="protein sequence ID" value="AMU89909.1"/>
    <property type="molecule type" value="Genomic_DNA"/>
</dbReference>
<name>A0AAC8Z168_SPHMC</name>
<accession>A0AAC8Z168</accession>
<proteinExistence type="predicted"/>
<sequence>MSNDERKIWLMAAWAVVRDIPAEPFRSACARAQRIVEHPAKLVPTIVRESQELADLYRKRLAREEAAWANRNAPRLGHAPERRQSPSETAEVGSMMSDLIAKLKGQAE</sequence>